<sequence>MNSSFRLFGIGICIVFGLFSCGQEVNLDALQVYDGPINEAKDVLLIHSDSAVLRSEIEAPLQLEFKNGNLEFPEGIDIKFYTVQGVLETTMRADRGYFDKQSNLYRGEGNVQIQNLIKDQKLQTEEIFWNQAEKKIYTDKFVTIQERQTLFNGTGMEADDSFSNYQLKQVRDSRTLLPGEGI</sequence>
<comment type="caution">
    <text evidence="1">The sequence shown here is derived from an EMBL/GenBank/DDBJ whole genome shotgun (WGS) entry which is preliminary data.</text>
</comment>
<dbReference type="PROSITE" id="PS51257">
    <property type="entry name" value="PROKAR_LIPOPROTEIN"/>
    <property type="match status" value="1"/>
</dbReference>
<dbReference type="NCBIfam" id="TIGR04409">
    <property type="entry name" value="LptC_YrbK"/>
    <property type="match status" value="1"/>
</dbReference>
<reference evidence="1 2" key="1">
    <citation type="submission" date="2023-08" db="EMBL/GenBank/DDBJ databases">
        <title>Draft genome sequence of Algoriphagus confluentis.</title>
        <authorList>
            <person name="Takatani N."/>
            <person name="Hosokawa M."/>
            <person name="Sawabe T."/>
        </authorList>
    </citation>
    <scope>NUCLEOTIDE SEQUENCE [LARGE SCALE GENOMIC DNA]</scope>
    <source>
        <strain evidence="1 2">NBRC 111222</strain>
    </source>
</reference>
<protein>
    <submittedName>
        <fullName evidence="1">LPS export ABC transporter periplasmic protein LptC</fullName>
    </submittedName>
</protein>
<dbReference type="Pfam" id="PF06835">
    <property type="entry name" value="LptC"/>
    <property type="match status" value="1"/>
</dbReference>
<accession>A0ABQ6PR61</accession>
<dbReference type="InterPro" id="IPR026265">
    <property type="entry name" value="LptC"/>
</dbReference>
<evidence type="ECO:0000313" key="2">
    <source>
        <dbReference type="Proteomes" id="UP001338309"/>
    </source>
</evidence>
<proteinExistence type="predicted"/>
<evidence type="ECO:0000313" key="1">
    <source>
        <dbReference type="EMBL" id="GMQ30027.1"/>
    </source>
</evidence>
<keyword evidence="2" id="KW-1185">Reference proteome</keyword>
<dbReference type="Gene3D" id="2.60.450.10">
    <property type="entry name" value="Lipopolysaccharide (LPS) transport protein A like domain"/>
    <property type="match status" value="1"/>
</dbReference>
<dbReference type="Proteomes" id="UP001338309">
    <property type="component" value="Unassembled WGS sequence"/>
</dbReference>
<dbReference type="EMBL" id="BTPD01000008">
    <property type="protein sequence ID" value="GMQ30027.1"/>
    <property type="molecule type" value="Genomic_DNA"/>
</dbReference>
<gene>
    <name evidence="1" type="primary">lptC</name>
    <name evidence="1" type="ORF">Aconfl_26700</name>
</gene>
<name>A0ABQ6PR61_9BACT</name>
<dbReference type="InterPro" id="IPR010664">
    <property type="entry name" value="LipoPS_assembly_LptC-rel"/>
</dbReference>
<dbReference type="RefSeq" id="WP_338224736.1">
    <property type="nucleotide sequence ID" value="NZ_BTPD01000008.1"/>
</dbReference>
<organism evidence="1 2">
    <name type="scientific">Algoriphagus confluentis</name>
    <dbReference type="NCBI Taxonomy" id="1697556"/>
    <lineage>
        <taxon>Bacteria</taxon>
        <taxon>Pseudomonadati</taxon>
        <taxon>Bacteroidota</taxon>
        <taxon>Cytophagia</taxon>
        <taxon>Cytophagales</taxon>
        <taxon>Cyclobacteriaceae</taxon>
        <taxon>Algoriphagus</taxon>
    </lineage>
</organism>